<proteinExistence type="predicted"/>
<evidence type="ECO:0000256" key="1">
    <source>
        <dbReference type="SAM" id="MobiDB-lite"/>
    </source>
</evidence>
<keyword evidence="3" id="KW-1185">Reference proteome</keyword>
<accession>A0AAD7W004</accession>
<comment type="caution">
    <text evidence="2">The sequence shown here is derived from an EMBL/GenBank/DDBJ whole genome shotgun (WGS) entry which is preliminary data.</text>
</comment>
<dbReference type="EMBL" id="JAINUG010000454">
    <property type="protein sequence ID" value="KAJ8367730.1"/>
    <property type="molecule type" value="Genomic_DNA"/>
</dbReference>
<protein>
    <submittedName>
        <fullName evidence="2">Uncharacterized protein</fullName>
    </submittedName>
</protein>
<organism evidence="2 3">
    <name type="scientific">Aldrovandia affinis</name>
    <dbReference type="NCBI Taxonomy" id="143900"/>
    <lineage>
        <taxon>Eukaryota</taxon>
        <taxon>Metazoa</taxon>
        <taxon>Chordata</taxon>
        <taxon>Craniata</taxon>
        <taxon>Vertebrata</taxon>
        <taxon>Euteleostomi</taxon>
        <taxon>Actinopterygii</taxon>
        <taxon>Neopterygii</taxon>
        <taxon>Teleostei</taxon>
        <taxon>Notacanthiformes</taxon>
        <taxon>Halosauridae</taxon>
        <taxon>Aldrovandia</taxon>
    </lineage>
</organism>
<evidence type="ECO:0000313" key="3">
    <source>
        <dbReference type="Proteomes" id="UP001221898"/>
    </source>
</evidence>
<sequence>MAARRWSLDSPFPFSSLIFLRASALRISFRWLVEMWTNPSWGIWGGASGATLVVKRGGQNRVPDRSADNWEAWPTGGREMGWEASLWFCNAGPLRSSCPRLPSAIQDTRRFLQGLLGKREDFWTQGQQDYSGVDEKFDFLSRPTQRVQERSVEEPLVQRGVGEEESH</sequence>
<evidence type="ECO:0000313" key="2">
    <source>
        <dbReference type="EMBL" id="KAJ8367730.1"/>
    </source>
</evidence>
<gene>
    <name evidence="2" type="ORF">AAFF_G00310980</name>
</gene>
<dbReference type="AlphaFoldDB" id="A0AAD7W004"/>
<dbReference type="Proteomes" id="UP001221898">
    <property type="component" value="Unassembled WGS sequence"/>
</dbReference>
<feature type="region of interest" description="Disordered" evidence="1">
    <location>
        <begin position="144"/>
        <end position="167"/>
    </location>
</feature>
<name>A0AAD7W004_9TELE</name>
<reference evidence="2" key="1">
    <citation type="journal article" date="2023" name="Science">
        <title>Genome structures resolve the early diversification of teleost fishes.</title>
        <authorList>
            <person name="Parey E."/>
            <person name="Louis A."/>
            <person name="Montfort J."/>
            <person name="Bouchez O."/>
            <person name="Roques C."/>
            <person name="Iampietro C."/>
            <person name="Lluch J."/>
            <person name="Castinel A."/>
            <person name="Donnadieu C."/>
            <person name="Desvignes T."/>
            <person name="Floi Bucao C."/>
            <person name="Jouanno E."/>
            <person name="Wen M."/>
            <person name="Mejri S."/>
            <person name="Dirks R."/>
            <person name="Jansen H."/>
            <person name="Henkel C."/>
            <person name="Chen W.J."/>
            <person name="Zahm M."/>
            <person name="Cabau C."/>
            <person name="Klopp C."/>
            <person name="Thompson A.W."/>
            <person name="Robinson-Rechavi M."/>
            <person name="Braasch I."/>
            <person name="Lecointre G."/>
            <person name="Bobe J."/>
            <person name="Postlethwait J.H."/>
            <person name="Berthelot C."/>
            <person name="Roest Crollius H."/>
            <person name="Guiguen Y."/>
        </authorList>
    </citation>
    <scope>NUCLEOTIDE SEQUENCE</scope>
    <source>
        <strain evidence="2">NC1722</strain>
    </source>
</reference>